<dbReference type="Gene3D" id="3.20.20.150">
    <property type="entry name" value="Divalent-metal-dependent TIM barrel enzymes"/>
    <property type="match status" value="1"/>
</dbReference>
<organism evidence="4 5">
    <name type="scientific">Novipirellula aureliae</name>
    <dbReference type="NCBI Taxonomy" id="2527966"/>
    <lineage>
        <taxon>Bacteria</taxon>
        <taxon>Pseudomonadati</taxon>
        <taxon>Planctomycetota</taxon>
        <taxon>Planctomycetia</taxon>
        <taxon>Pirellulales</taxon>
        <taxon>Pirellulaceae</taxon>
        <taxon>Novipirellula</taxon>
    </lineage>
</organism>
<proteinExistence type="predicted"/>
<dbReference type="PANTHER" id="PTHR12110">
    <property type="entry name" value="HYDROXYPYRUVATE ISOMERASE"/>
    <property type="match status" value="1"/>
</dbReference>
<dbReference type="InterPro" id="IPR050312">
    <property type="entry name" value="IolE/XylAMocC-like"/>
</dbReference>
<protein>
    <submittedName>
        <fullName evidence="4">Xylose isomerase-like TIM barrel</fullName>
    </submittedName>
</protein>
<dbReference type="Pfam" id="PF01261">
    <property type="entry name" value="AP_endonuc_2"/>
    <property type="match status" value="1"/>
</dbReference>
<keyword evidence="4" id="KW-0413">Isomerase</keyword>
<feature type="region of interest" description="Disordered" evidence="1">
    <location>
        <begin position="1"/>
        <end position="23"/>
    </location>
</feature>
<keyword evidence="2" id="KW-1133">Transmembrane helix</keyword>
<dbReference type="SUPFAM" id="SSF51658">
    <property type="entry name" value="Xylose isomerase-like"/>
    <property type="match status" value="1"/>
</dbReference>
<evidence type="ECO:0000313" key="4">
    <source>
        <dbReference type="EMBL" id="TWU43790.1"/>
    </source>
</evidence>
<dbReference type="Proteomes" id="UP000315471">
    <property type="component" value="Unassembled WGS sequence"/>
</dbReference>
<dbReference type="AlphaFoldDB" id="A0A5C6E4M4"/>
<keyword evidence="2" id="KW-0812">Transmembrane</keyword>
<accession>A0A5C6E4M4</accession>
<reference evidence="4 5" key="1">
    <citation type="submission" date="2019-02" db="EMBL/GenBank/DDBJ databases">
        <title>Deep-cultivation of Planctomycetes and their phenomic and genomic characterization uncovers novel biology.</title>
        <authorList>
            <person name="Wiegand S."/>
            <person name="Jogler M."/>
            <person name="Boedeker C."/>
            <person name="Pinto D."/>
            <person name="Vollmers J."/>
            <person name="Rivas-Marin E."/>
            <person name="Kohn T."/>
            <person name="Peeters S.H."/>
            <person name="Heuer A."/>
            <person name="Rast P."/>
            <person name="Oberbeckmann S."/>
            <person name="Bunk B."/>
            <person name="Jeske O."/>
            <person name="Meyerdierks A."/>
            <person name="Storesund J.E."/>
            <person name="Kallscheuer N."/>
            <person name="Luecker S."/>
            <person name="Lage O.M."/>
            <person name="Pohl T."/>
            <person name="Merkel B.J."/>
            <person name="Hornburger P."/>
            <person name="Mueller R.-W."/>
            <person name="Bruemmer F."/>
            <person name="Labrenz M."/>
            <person name="Spormann A.M."/>
            <person name="Op Den Camp H."/>
            <person name="Overmann J."/>
            <person name="Amann R."/>
            <person name="Jetten M.S.M."/>
            <person name="Mascher T."/>
            <person name="Medema M.H."/>
            <person name="Devos D.P."/>
            <person name="Kaster A.-K."/>
            <person name="Ovreas L."/>
            <person name="Rohde M."/>
            <person name="Galperin M.Y."/>
            <person name="Jogler C."/>
        </authorList>
    </citation>
    <scope>NUCLEOTIDE SEQUENCE [LARGE SCALE GENOMIC DNA]</scope>
    <source>
        <strain evidence="4 5">Q31b</strain>
    </source>
</reference>
<feature type="transmembrane region" description="Helical" evidence="2">
    <location>
        <begin position="38"/>
        <end position="56"/>
    </location>
</feature>
<evidence type="ECO:0000256" key="1">
    <source>
        <dbReference type="SAM" id="MobiDB-lite"/>
    </source>
</evidence>
<keyword evidence="2" id="KW-0472">Membrane</keyword>
<feature type="domain" description="Xylose isomerase-like TIM barrel" evidence="3">
    <location>
        <begin position="129"/>
        <end position="370"/>
    </location>
</feature>
<dbReference type="GO" id="GO:0016853">
    <property type="term" value="F:isomerase activity"/>
    <property type="evidence" value="ECO:0007669"/>
    <property type="project" value="UniProtKB-KW"/>
</dbReference>
<gene>
    <name evidence="4" type="ORF">Q31b_13220</name>
</gene>
<keyword evidence="5" id="KW-1185">Reference proteome</keyword>
<evidence type="ECO:0000313" key="5">
    <source>
        <dbReference type="Proteomes" id="UP000315471"/>
    </source>
</evidence>
<dbReference type="EMBL" id="SJPY01000002">
    <property type="protein sequence ID" value="TWU43790.1"/>
    <property type="molecule type" value="Genomic_DNA"/>
</dbReference>
<dbReference type="PANTHER" id="PTHR12110:SF53">
    <property type="entry name" value="BLR5974 PROTEIN"/>
    <property type="match status" value="1"/>
</dbReference>
<evidence type="ECO:0000256" key="2">
    <source>
        <dbReference type="SAM" id="Phobius"/>
    </source>
</evidence>
<dbReference type="InterPro" id="IPR013022">
    <property type="entry name" value="Xyl_isomerase-like_TIM-brl"/>
</dbReference>
<comment type="caution">
    <text evidence="4">The sequence shown here is derived from an EMBL/GenBank/DDBJ whole genome shotgun (WGS) entry which is preliminary data.</text>
</comment>
<name>A0A5C6E4M4_9BACT</name>
<dbReference type="InterPro" id="IPR036237">
    <property type="entry name" value="Xyl_isomerase-like_sf"/>
</dbReference>
<sequence>MPFNRVLSGPRGSPYKRTARRAPDLPSAADRTWAKSGYIRELSFVFVYILFGIAFMSTVPHLPSRRQFLSSSAVALASTGLLGSRLWANEAAPSTDDNSPPFSISLAEWSLHRTLGNPSKNVTNLDFPAIAKKLGIDAIEYVNSFFKDKARDSQYLTDLKSRCDDQGVKSLLIMVDGEGALGAPKEADREKSVTNHYRWIDAAKFLGCHSIRVNAQSSGSYEEQQKLAADGLRRLSEHAAPQDINVIVENHGGLSSNGKWLSETIEMVGLDNCGTLPDFGNFFISRNPVEWFDNYEGVDLLMPYAKAVSAKTHQFMEGSNISYQERGGKKYETDYDRMMEIVVKHGYHGYVGIEYEGPGDEYEGIRKTKAVLDRVAASIAETATVAG</sequence>
<evidence type="ECO:0000259" key="3">
    <source>
        <dbReference type="Pfam" id="PF01261"/>
    </source>
</evidence>